<dbReference type="InterPro" id="IPR050892">
    <property type="entry name" value="ADP-ribose_metab_enzymes"/>
</dbReference>
<evidence type="ECO:0000259" key="2">
    <source>
        <dbReference type="PROSITE" id="PS51154"/>
    </source>
</evidence>
<name>A0A7R7HZA4_9ACTN</name>
<dbReference type="PANTHER" id="PTHR12521">
    <property type="entry name" value="PROTEIN C6ORF130"/>
    <property type="match status" value="1"/>
</dbReference>
<dbReference type="SMART" id="SM00506">
    <property type="entry name" value="A1pp"/>
    <property type="match status" value="1"/>
</dbReference>
<dbReference type="KEGG" id="atl:Athai_46470"/>
<accession>A0A7R7HZA4</accession>
<dbReference type="Pfam" id="PF01661">
    <property type="entry name" value="Macro"/>
    <property type="match status" value="1"/>
</dbReference>
<feature type="domain" description="Macro" evidence="2">
    <location>
        <begin position="11"/>
        <end position="188"/>
    </location>
</feature>
<dbReference type="GO" id="GO:0140291">
    <property type="term" value="P:peptidyl-glutamate ADP-deribosylation"/>
    <property type="evidence" value="ECO:0007669"/>
    <property type="project" value="TreeGrafter"/>
</dbReference>
<dbReference type="Gene3D" id="3.40.220.10">
    <property type="entry name" value="Leucine Aminopeptidase, subunit E, domain 1"/>
    <property type="match status" value="1"/>
</dbReference>
<dbReference type="InterPro" id="IPR002589">
    <property type="entry name" value="Macro_dom"/>
</dbReference>
<dbReference type="SUPFAM" id="SSF52949">
    <property type="entry name" value="Macro domain-like"/>
    <property type="match status" value="1"/>
</dbReference>
<comment type="catalytic activity">
    <reaction evidence="1">
        <text>an N-(ADP-alpha-D-ribosyl)-thymidine in DNA + H2O = a thymidine in DNA + ADP-D-ribose</text>
        <dbReference type="Rhea" id="RHEA:71655"/>
        <dbReference type="Rhea" id="RHEA-COMP:13556"/>
        <dbReference type="Rhea" id="RHEA-COMP:18051"/>
        <dbReference type="ChEBI" id="CHEBI:15377"/>
        <dbReference type="ChEBI" id="CHEBI:57967"/>
        <dbReference type="ChEBI" id="CHEBI:137386"/>
        <dbReference type="ChEBI" id="CHEBI:191199"/>
    </reaction>
    <physiologicalReaction direction="left-to-right" evidence="1">
        <dbReference type="Rhea" id="RHEA:71656"/>
    </physiologicalReaction>
</comment>
<protein>
    <recommendedName>
        <fullName evidence="2">Macro domain-containing protein</fullName>
    </recommendedName>
</protein>
<gene>
    <name evidence="3" type="ORF">Athai_46470</name>
</gene>
<dbReference type="PROSITE" id="PS51154">
    <property type="entry name" value="MACRO"/>
    <property type="match status" value="1"/>
</dbReference>
<dbReference type="RefSeq" id="WP_203963401.1">
    <property type="nucleotide sequence ID" value="NZ_AP023355.1"/>
</dbReference>
<organism evidence="3 4">
    <name type="scientific">Actinocatenispora thailandica</name>
    <dbReference type="NCBI Taxonomy" id="227318"/>
    <lineage>
        <taxon>Bacteria</taxon>
        <taxon>Bacillati</taxon>
        <taxon>Actinomycetota</taxon>
        <taxon>Actinomycetes</taxon>
        <taxon>Micromonosporales</taxon>
        <taxon>Micromonosporaceae</taxon>
        <taxon>Actinocatenispora</taxon>
    </lineage>
</organism>
<dbReference type="CDD" id="cd02901">
    <property type="entry name" value="Macro_Poa1p-like"/>
    <property type="match status" value="1"/>
</dbReference>
<sequence>MELGKKVRVTAGWYFWTMGRTAMITEAHGNLLDADVDALVNTVNTVGVMGRGIALQFRRAYPKMYETYQRDAKAGAITLGRMHVWQTGAPTGPRYVINFPTKGHWRARSRLAAIERGLDDLVRTARELRIRSIAVPPLGCGNGGLPWAEVEPRIRSVLGRLDPDVHVVLYPPGGPPAAADMRTATGRR</sequence>
<evidence type="ECO:0000313" key="3">
    <source>
        <dbReference type="EMBL" id="BCJ37144.1"/>
    </source>
</evidence>
<dbReference type="PANTHER" id="PTHR12521:SF0">
    <property type="entry name" value="ADP-RIBOSE GLYCOHYDROLASE OARD1"/>
    <property type="match status" value="1"/>
</dbReference>
<dbReference type="InterPro" id="IPR043472">
    <property type="entry name" value="Macro_dom-like"/>
</dbReference>
<proteinExistence type="predicted"/>
<dbReference type="EMBL" id="AP023355">
    <property type="protein sequence ID" value="BCJ37144.1"/>
    <property type="molecule type" value="Genomic_DNA"/>
</dbReference>
<evidence type="ECO:0000256" key="1">
    <source>
        <dbReference type="ARBA" id="ARBA00035885"/>
    </source>
</evidence>
<evidence type="ECO:0000313" key="4">
    <source>
        <dbReference type="Proteomes" id="UP000611640"/>
    </source>
</evidence>
<keyword evidence="4" id="KW-1185">Reference proteome</keyword>
<dbReference type="AlphaFoldDB" id="A0A7R7HZA4"/>
<reference evidence="3 4" key="1">
    <citation type="submission" date="2020-08" db="EMBL/GenBank/DDBJ databases">
        <title>Whole genome shotgun sequence of Actinocatenispora thailandica NBRC 105041.</title>
        <authorList>
            <person name="Komaki H."/>
            <person name="Tamura T."/>
        </authorList>
    </citation>
    <scope>NUCLEOTIDE SEQUENCE [LARGE SCALE GENOMIC DNA]</scope>
    <source>
        <strain evidence="3 4">NBRC 105041</strain>
    </source>
</reference>
<dbReference type="Proteomes" id="UP000611640">
    <property type="component" value="Chromosome"/>
</dbReference>